<protein>
    <submittedName>
        <fullName evidence="1">Disease resistance protein</fullName>
    </submittedName>
</protein>
<sequence>MNGIMNWNKIGDCGVSIEGSCDLTSERMLEKALTCPNLYELGTSIKLGKALAMGILGKLPWLIKLRLYDESFVGEEMRCPANSFPRLKELALRGLPKSREWRVEAGAMPFLSELMIRECSCLEMVPEGLSRISTLQRLDFHKVRHVPSIIIKD</sequence>
<dbReference type="AlphaFoldDB" id="A0ABD1HHI1"/>
<dbReference type="EMBL" id="JBEAFC010000005">
    <property type="protein sequence ID" value="KAL1555915.1"/>
    <property type="molecule type" value="Genomic_DNA"/>
</dbReference>
<dbReference type="Gene3D" id="3.80.10.10">
    <property type="entry name" value="Ribonuclease Inhibitor"/>
    <property type="match status" value="1"/>
</dbReference>
<evidence type="ECO:0000313" key="2">
    <source>
        <dbReference type="Proteomes" id="UP001567538"/>
    </source>
</evidence>
<dbReference type="SUPFAM" id="SSF52047">
    <property type="entry name" value="RNI-like"/>
    <property type="match status" value="1"/>
</dbReference>
<name>A0ABD1HHI1_SALDI</name>
<gene>
    <name evidence="1" type="ORF">AAHA92_11597</name>
</gene>
<keyword evidence="2" id="KW-1185">Reference proteome</keyword>
<dbReference type="InterPro" id="IPR032675">
    <property type="entry name" value="LRR_dom_sf"/>
</dbReference>
<comment type="caution">
    <text evidence="1">The sequence shown here is derived from an EMBL/GenBank/DDBJ whole genome shotgun (WGS) entry which is preliminary data.</text>
</comment>
<dbReference type="PANTHER" id="PTHR15140:SF37">
    <property type="entry name" value="UBIQUITIN-LIKE DOMAIN-CONTAINING PROTEIN"/>
    <property type="match status" value="1"/>
</dbReference>
<dbReference type="PANTHER" id="PTHR15140">
    <property type="entry name" value="TUBULIN-SPECIFIC CHAPERONE E"/>
    <property type="match status" value="1"/>
</dbReference>
<accession>A0ABD1HHI1</accession>
<dbReference type="Proteomes" id="UP001567538">
    <property type="component" value="Unassembled WGS sequence"/>
</dbReference>
<organism evidence="1 2">
    <name type="scientific">Salvia divinorum</name>
    <name type="common">Maria pastora</name>
    <name type="synonym">Diviner's sage</name>
    <dbReference type="NCBI Taxonomy" id="28513"/>
    <lineage>
        <taxon>Eukaryota</taxon>
        <taxon>Viridiplantae</taxon>
        <taxon>Streptophyta</taxon>
        <taxon>Embryophyta</taxon>
        <taxon>Tracheophyta</taxon>
        <taxon>Spermatophyta</taxon>
        <taxon>Magnoliopsida</taxon>
        <taxon>eudicotyledons</taxon>
        <taxon>Gunneridae</taxon>
        <taxon>Pentapetalae</taxon>
        <taxon>asterids</taxon>
        <taxon>lamiids</taxon>
        <taxon>Lamiales</taxon>
        <taxon>Lamiaceae</taxon>
        <taxon>Nepetoideae</taxon>
        <taxon>Mentheae</taxon>
        <taxon>Salviinae</taxon>
        <taxon>Salvia</taxon>
        <taxon>Salvia subgen. Calosphace</taxon>
    </lineage>
</organism>
<proteinExistence type="predicted"/>
<evidence type="ECO:0000313" key="1">
    <source>
        <dbReference type="EMBL" id="KAL1555915.1"/>
    </source>
</evidence>
<reference evidence="1 2" key="1">
    <citation type="submission" date="2024-06" db="EMBL/GenBank/DDBJ databases">
        <title>A chromosome level genome sequence of Diviner's sage (Salvia divinorum).</title>
        <authorList>
            <person name="Ford S.A."/>
            <person name="Ro D.-K."/>
            <person name="Ness R.W."/>
            <person name="Phillips M.A."/>
        </authorList>
    </citation>
    <scope>NUCLEOTIDE SEQUENCE [LARGE SCALE GENOMIC DNA]</scope>
    <source>
        <strain evidence="1">SAF-2024a</strain>
        <tissue evidence="1">Leaf</tissue>
    </source>
</reference>